<dbReference type="Proteomes" id="UP000078559">
    <property type="component" value="Chromosome 2"/>
</dbReference>
<reference evidence="1" key="1">
    <citation type="submission" date="2014-12" db="EMBL/GenBank/DDBJ databases">
        <title>Genome Sequence of Valsa Canker Pathogens Uncovers a Specific Adaption of Colonization on Woody Bark.</title>
        <authorList>
            <person name="Yin Z."/>
            <person name="Liu H."/>
            <person name="Gao X."/>
            <person name="Li Z."/>
            <person name="Song N."/>
            <person name="Ke X."/>
            <person name="Dai Q."/>
            <person name="Wu Y."/>
            <person name="Sun Y."/>
            <person name="Xu J.-R."/>
            <person name="Kang Z.K."/>
            <person name="Wang L."/>
            <person name="Huang L."/>
        </authorList>
    </citation>
    <scope>NUCLEOTIDE SEQUENCE [LARGE SCALE GENOMIC DNA]</scope>
    <source>
        <strain evidence="1">03-8</strain>
    </source>
</reference>
<dbReference type="EMBL" id="CM003099">
    <property type="protein sequence ID" value="KUI66270.1"/>
    <property type="molecule type" value="Genomic_DNA"/>
</dbReference>
<name>A0A194VR20_CYTMA</name>
<evidence type="ECO:0000313" key="1">
    <source>
        <dbReference type="EMBL" id="KUI66270.1"/>
    </source>
</evidence>
<keyword evidence="2" id="KW-1185">Reference proteome</keyword>
<protein>
    <submittedName>
        <fullName evidence="1">Uncharacterized protein</fullName>
    </submittedName>
</protein>
<dbReference type="OrthoDB" id="5346581at2759"/>
<dbReference type="AlphaFoldDB" id="A0A194VR20"/>
<accession>A0A194VR20</accession>
<dbReference type="SMR" id="A0A194VR20"/>
<gene>
    <name evidence="1" type="ORF">VM1G_02445</name>
</gene>
<proteinExistence type="predicted"/>
<sequence length="63" mass="6756">MTPEPMSQATDSDDKAETHKLTVESLGQQHREAFTRALSNALPTPTAEFAYAQVINGAPLTLG</sequence>
<evidence type="ECO:0000313" key="2">
    <source>
        <dbReference type="Proteomes" id="UP000078559"/>
    </source>
</evidence>
<organism evidence="1 2">
    <name type="scientific">Cytospora mali</name>
    <name type="common">Apple Valsa canker fungus</name>
    <name type="synonym">Valsa mali</name>
    <dbReference type="NCBI Taxonomy" id="578113"/>
    <lineage>
        <taxon>Eukaryota</taxon>
        <taxon>Fungi</taxon>
        <taxon>Dikarya</taxon>
        <taxon>Ascomycota</taxon>
        <taxon>Pezizomycotina</taxon>
        <taxon>Sordariomycetes</taxon>
        <taxon>Sordariomycetidae</taxon>
        <taxon>Diaporthales</taxon>
        <taxon>Cytosporaceae</taxon>
        <taxon>Cytospora</taxon>
    </lineage>
</organism>